<feature type="domain" description="EF-hand" evidence="6">
    <location>
        <begin position="925"/>
        <end position="953"/>
    </location>
</feature>
<dbReference type="InterPro" id="IPR002048">
    <property type="entry name" value="EF_hand_dom"/>
</dbReference>
<feature type="domain" description="EF-hand" evidence="6">
    <location>
        <begin position="961"/>
        <end position="989"/>
    </location>
</feature>
<gene>
    <name evidence="7" type="ORF">MCUN1_000221</name>
</gene>
<feature type="compositionally biased region" description="Low complexity" evidence="5">
    <location>
        <begin position="22"/>
        <end position="33"/>
    </location>
</feature>
<dbReference type="EMBL" id="CP119877">
    <property type="protein sequence ID" value="WFD33408.1"/>
    <property type="molecule type" value="Genomic_DNA"/>
</dbReference>
<dbReference type="InterPro" id="IPR006597">
    <property type="entry name" value="Sel1-like"/>
</dbReference>
<dbReference type="PROSITE" id="PS00018">
    <property type="entry name" value="EF_HAND_1"/>
    <property type="match status" value="4"/>
</dbReference>
<comment type="similarity">
    <text evidence="1">Belongs to the calmodulin family.</text>
</comment>
<dbReference type="SMART" id="SM00054">
    <property type="entry name" value="EFh"/>
    <property type="match status" value="4"/>
</dbReference>
<name>A0AAF0EMN3_9BASI</name>
<feature type="region of interest" description="Disordered" evidence="5">
    <location>
        <begin position="573"/>
        <end position="620"/>
    </location>
</feature>
<protein>
    <recommendedName>
        <fullName evidence="6">EF-hand domain-containing protein</fullName>
    </recommendedName>
</protein>
<feature type="region of interest" description="Disordered" evidence="5">
    <location>
        <begin position="178"/>
        <end position="213"/>
    </location>
</feature>
<evidence type="ECO:0000256" key="3">
    <source>
        <dbReference type="ARBA" id="ARBA00022737"/>
    </source>
</evidence>
<dbReference type="GO" id="GO:0005509">
    <property type="term" value="F:calcium ion binding"/>
    <property type="evidence" value="ECO:0007669"/>
    <property type="project" value="InterPro"/>
</dbReference>
<dbReference type="InterPro" id="IPR051726">
    <property type="entry name" value="Chitin_Synth_Reg"/>
</dbReference>
<dbReference type="PANTHER" id="PTHR46430:SF3">
    <property type="entry name" value="ACTIVATOR OF C KINASE PROTEIN 1"/>
    <property type="match status" value="1"/>
</dbReference>
<feature type="compositionally biased region" description="Basic residues" evidence="5">
    <location>
        <begin position="53"/>
        <end position="65"/>
    </location>
</feature>
<dbReference type="SUPFAM" id="SSF81901">
    <property type="entry name" value="HCP-like"/>
    <property type="match status" value="1"/>
</dbReference>
<dbReference type="CDD" id="cd00051">
    <property type="entry name" value="EFh"/>
    <property type="match status" value="2"/>
</dbReference>
<dbReference type="PANTHER" id="PTHR46430">
    <property type="entry name" value="PROTEIN SKT5-RELATED"/>
    <property type="match status" value="1"/>
</dbReference>
<feature type="region of interest" description="Disordered" evidence="5">
    <location>
        <begin position="1489"/>
        <end position="1511"/>
    </location>
</feature>
<evidence type="ECO:0000256" key="5">
    <source>
        <dbReference type="SAM" id="MobiDB-lite"/>
    </source>
</evidence>
<evidence type="ECO:0000256" key="2">
    <source>
        <dbReference type="ARBA" id="ARBA00022723"/>
    </source>
</evidence>
<accession>A0AAF0EMN3</accession>
<feature type="compositionally biased region" description="Low complexity" evidence="5">
    <location>
        <begin position="187"/>
        <end position="199"/>
    </location>
</feature>
<dbReference type="InterPro" id="IPR018247">
    <property type="entry name" value="EF_Hand_1_Ca_BS"/>
</dbReference>
<evidence type="ECO:0000313" key="8">
    <source>
        <dbReference type="Proteomes" id="UP001219933"/>
    </source>
</evidence>
<organism evidence="7 8">
    <name type="scientific">Malassezia cuniculi</name>
    <dbReference type="NCBI Taxonomy" id="948313"/>
    <lineage>
        <taxon>Eukaryota</taxon>
        <taxon>Fungi</taxon>
        <taxon>Dikarya</taxon>
        <taxon>Basidiomycota</taxon>
        <taxon>Ustilaginomycotina</taxon>
        <taxon>Malasseziomycetes</taxon>
        <taxon>Malasseziales</taxon>
        <taxon>Malasseziaceae</taxon>
        <taxon>Malassezia</taxon>
    </lineage>
</organism>
<dbReference type="Proteomes" id="UP001219933">
    <property type="component" value="Chromosome 1"/>
</dbReference>
<keyword evidence="8" id="KW-1185">Reference proteome</keyword>
<feature type="region of interest" description="Disordered" evidence="5">
    <location>
        <begin position="1"/>
        <end position="95"/>
    </location>
</feature>
<feature type="domain" description="EF-hand" evidence="6">
    <location>
        <begin position="1034"/>
        <end position="1062"/>
    </location>
</feature>
<evidence type="ECO:0000256" key="4">
    <source>
        <dbReference type="ARBA" id="ARBA00022837"/>
    </source>
</evidence>
<dbReference type="Gene3D" id="1.10.238.10">
    <property type="entry name" value="EF-hand"/>
    <property type="match status" value="3"/>
</dbReference>
<dbReference type="Pfam" id="PF13499">
    <property type="entry name" value="EF-hand_7"/>
    <property type="match status" value="2"/>
</dbReference>
<feature type="compositionally biased region" description="Low complexity" evidence="5">
    <location>
        <begin position="79"/>
        <end position="95"/>
    </location>
</feature>
<dbReference type="Gene3D" id="1.25.40.10">
    <property type="entry name" value="Tetratricopeptide repeat domain"/>
    <property type="match status" value="2"/>
</dbReference>
<evidence type="ECO:0000259" key="6">
    <source>
        <dbReference type="SMART" id="SM00054"/>
    </source>
</evidence>
<feature type="domain" description="EF-hand" evidence="6">
    <location>
        <begin position="998"/>
        <end position="1026"/>
    </location>
</feature>
<dbReference type="InterPro" id="IPR011992">
    <property type="entry name" value="EF-hand-dom_pair"/>
</dbReference>
<reference evidence="7" key="1">
    <citation type="submission" date="2023-03" db="EMBL/GenBank/DDBJ databases">
        <title>Mating type loci evolution in Malassezia.</title>
        <authorList>
            <person name="Coelho M.A."/>
        </authorList>
    </citation>
    <scope>NUCLEOTIDE SEQUENCE</scope>
    <source>
        <strain evidence="7">CBS 11721</strain>
    </source>
</reference>
<feature type="region of interest" description="Disordered" evidence="5">
    <location>
        <begin position="131"/>
        <end position="154"/>
    </location>
</feature>
<feature type="compositionally biased region" description="Polar residues" evidence="5">
    <location>
        <begin position="365"/>
        <end position="374"/>
    </location>
</feature>
<dbReference type="SUPFAM" id="SSF47473">
    <property type="entry name" value="EF-hand"/>
    <property type="match status" value="1"/>
</dbReference>
<feature type="region of interest" description="Disordered" evidence="5">
    <location>
        <begin position="281"/>
        <end position="374"/>
    </location>
</feature>
<sequence>MGSRSSAAGPGSNVEVPELVLSPPQDSPQDGSPLFSGDTSDDGSSVATQKLASRLRRHKNHRRRKSEMSTPEEPPEFISSVSLPQSAPASQAQQARIKLERLERLRSKKRAWLRYSGVDAAMVACELMTVPNDDGEGDDSRRASLSPSDLAAPSICDTSMIAPSAEDVSYIPTELLDQDWNGESDSDASSISTVSGDSSSSREEPTTPELPSQIALQHSTAMTNKQMRRHLRKLHNVPPELRERYSLDRNPLNRVSHGLRYASRTNRMHRAMVKYTPNANELVSPRGSYDPGVENVMSSLDPDAQPDRSLLGVSPRGSFQLDSSTASDTDASEGQLPFEVRPHSWHRRKKKAWNNAPAPEAAMSRISSKRPSISGDSGVLDAQIVSAMSEQVPPGTLVYDVLYENERGALVLGVAKKFSKHMLSALDPSPWSDINGANTALTPATMQLPDPTWEWVHPEWLVDMTGETDEDGWQYSGSFTGLQVWNRTMHFSNTRTMGRWVRGVYEYMREQSEKRGKKQRSKMDLREDSGLESLMRSMRIRTTHWRGVPTIWTFVRRRRWVRLRRKVEDATLMPPTQESLRPSIDSDAGAAHDLSDSSDDGDDDGVTPRATDRRAHRQIQHQLGVKRATNMLRALLPLFFLFPSQIHELRRRLSGDDPLTLFWNQYYWLNICAELNVLNPFVKYAWVQANIDRDELAFIVNPLRGMERRYRRHLVREDARLGVWENVPIHPVERTQPSAGTTARATKWQPPIDTVRAGPALISRASGIEGLSLIRESVIEMNILLVRQVMKACAHDRLKLDIWSVWLGMAKANEERACYLDTLQHDWTKRWRRFAEMKKAQAVEIPPSIDRAIRVHTYNHGRMPASLIDVWDMLIVYLDEVLAMLDHDSTRAQLIRCLRTLQDATFQTVNDFEGDYVTSLKNKSQFKEAFSLFDKDGDGTITTKELGTVMRSLGQNPTEAELQDMVNEVDVDGNGTIDFPEFLTMMARKMKDADSEEEIKEAFKVFDKDGNGFISAAELRHVMTNLGEKLSDQEVEEMIREADTDGDGQINYDEFVRMMLSKATTPSMPQSAAQSVLNLPSGAMNIAPPQHPLAARSLRSPSVCGSELYLPSPPLPSTPASSTSRLVARPSERRRLREASVAQTLPYTKDFVNEYRARMKADPDPEAQFSYAMYLIEAAKRVSDPNDGPKQARRFRDSLLAESVKLIKKLASSSPPYAEAQFFLANCYGNGSLGMQVDHSKSYHLYVQASKQNHAAATYRTAVCNEVGAGTKRNVQRALLFYRKAASLGDTAGMYKLGMILLHGALEQPPTPREAIVWLKRAAGQADEDNPHALHELALLYENIDNGVVPPDEVLARNLFMQAAQLGYTPSQCKIGDVYANGLLGCPVDPRASIGWHTLAANKGDGNSELALSGWFLTGAEGVLQQSDTEAYLWARRAVGKGVPKAEYAVGYYTEVGIGVAVDVEEAKRWYARAAAQGETRAQRRLSDLRGTVPKGTRPTRSDAESDCIVM</sequence>
<feature type="compositionally biased region" description="Polar residues" evidence="5">
    <location>
        <begin position="42"/>
        <end position="51"/>
    </location>
</feature>
<keyword evidence="2" id="KW-0479">Metal-binding</keyword>
<dbReference type="InterPro" id="IPR011990">
    <property type="entry name" value="TPR-like_helical_dom_sf"/>
</dbReference>
<feature type="compositionally biased region" description="Basic residues" evidence="5">
    <location>
        <begin position="343"/>
        <end position="352"/>
    </location>
</feature>
<evidence type="ECO:0000256" key="1">
    <source>
        <dbReference type="ARBA" id="ARBA00009763"/>
    </source>
</evidence>
<dbReference type="Pfam" id="PF08238">
    <property type="entry name" value="Sel1"/>
    <property type="match status" value="7"/>
</dbReference>
<feature type="region of interest" description="Disordered" evidence="5">
    <location>
        <begin position="1109"/>
        <end position="1134"/>
    </location>
</feature>
<feature type="compositionally biased region" description="Acidic residues" evidence="5">
    <location>
        <begin position="596"/>
        <end position="605"/>
    </location>
</feature>
<dbReference type="GO" id="GO:0005737">
    <property type="term" value="C:cytoplasm"/>
    <property type="evidence" value="ECO:0007669"/>
    <property type="project" value="UniProtKB-ARBA"/>
</dbReference>
<evidence type="ECO:0000313" key="7">
    <source>
        <dbReference type="EMBL" id="WFD33408.1"/>
    </source>
</evidence>
<feature type="compositionally biased region" description="Low complexity" evidence="5">
    <location>
        <begin position="143"/>
        <end position="154"/>
    </location>
</feature>
<keyword evidence="3" id="KW-0677">Repeat</keyword>
<dbReference type="FunFam" id="1.10.238.10:FF:000006">
    <property type="entry name" value="Calmodulin 1"/>
    <property type="match status" value="1"/>
</dbReference>
<keyword evidence="4" id="KW-0106">Calcium</keyword>
<dbReference type="FunFam" id="1.10.238.10:FF:000398">
    <property type="entry name" value="Calmodulin-like protein 3"/>
    <property type="match status" value="1"/>
</dbReference>
<proteinExistence type="inferred from homology"/>
<dbReference type="SMART" id="SM00671">
    <property type="entry name" value="SEL1"/>
    <property type="match status" value="7"/>
</dbReference>